<evidence type="ECO:0000313" key="6">
    <source>
        <dbReference type="EMBL" id="GLR72090.1"/>
    </source>
</evidence>
<dbReference type="InterPro" id="IPR058245">
    <property type="entry name" value="NreC/VraR/RcsB-like_REC"/>
</dbReference>
<dbReference type="SUPFAM" id="SSF52172">
    <property type="entry name" value="CheY-like"/>
    <property type="match status" value="1"/>
</dbReference>
<dbReference type="InterPro" id="IPR016032">
    <property type="entry name" value="Sig_transdc_resp-reg_C-effctor"/>
</dbReference>
<dbReference type="GO" id="GO:0006355">
    <property type="term" value="P:regulation of DNA-templated transcription"/>
    <property type="evidence" value="ECO:0007669"/>
    <property type="project" value="InterPro"/>
</dbReference>
<dbReference type="Gene3D" id="3.40.50.2300">
    <property type="match status" value="1"/>
</dbReference>
<sequence length="209" mass="23102">MKVLVIDDHALFRDGLHYALKAIDSSIVLLQADSLSQAKITVEKHPDLVMLLIDLEMPVNDGFETLDIFTTLYPTLPCVILSASTKRNDVNKAIDAGALGFISKNSPAAALHNAMSLILAGEIYVPHSIMYTERRISREKRIDLTPRQRQVMSLVIEGCPNKIIAAKLDLAEPTVKMHLSAIFEKLNVHNRSAAIAKIREKHISLVDTG</sequence>
<dbReference type="Pfam" id="PF00072">
    <property type="entry name" value="Response_reg"/>
    <property type="match status" value="1"/>
</dbReference>
<dbReference type="PRINTS" id="PR00038">
    <property type="entry name" value="HTHLUXR"/>
</dbReference>
<feature type="domain" description="HTH luxR-type" evidence="4">
    <location>
        <begin position="137"/>
        <end position="202"/>
    </location>
</feature>
<dbReference type="InterPro" id="IPR011006">
    <property type="entry name" value="CheY-like_superfamily"/>
</dbReference>
<feature type="domain" description="Response regulatory" evidence="5">
    <location>
        <begin position="2"/>
        <end position="119"/>
    </location>
</feature>
<evidence type="ECO:0000256" key="2">
    <source>
        <dbReference type="ARBA" id="ARBA00023125"/>
    </source>
</evidence>
<keyword evidence="2 6" id="KW-0238">DNA-binding</keyword>
<evidence type="ECO:0000259" key="4">
    <source>
        <dbReference type="PROSITE" id="PS50043"/>
    </source>
</evidence>
<accession>A0AA37T1I7</accession>
<dbReference type="RefSeq" id="WP_284218450.1">
    <property type="nucleotide sequence ID" value="NZ_BSOT01000007.1"/>
</dbReference>
<dbReference type="CDD" id="cd06170">
    <property type="entry name" value="LuxR_C_like"/>
    <property type="match status" value="1"/>
</dbReference>
<comment type="caution">
    <text evidence="6">The sequence shown here is derived from an EMBL/GenBank/DDBJ whole genome shotgun (WGS) entry which is preliminary data.</text>
</comment>
<keyword evidence="1" id="KW-0597">Phosphoprotein</keyword>
<dbReference type="GO" id="GO:0000160">
    <property type="term" value="P:phosphorelay signal transduction system"/>
    <property type="evidence" value="ECO:0007669"/>
    <property type="project" value="InterPro"/>
</dbReference>
<dbReference type="PANTHER" id="PTHR45566:SF1">
    <property type="entry name" value="HTH-TYPE TRANSCRIPTIONAL REGULATOR YHJB-RELATED"/>
    <property type="match status" value="1"/>
</dbReference>
<protein>
    <submittedName>
        <fullName evidence="6">DNA-binding response regulator</fullName>
    </submittedName>
</protein>
<dbReference type="SMART" id="SM00448">
    <property type="entry name" value="REC"/>
    <property type="match status" value="1"/>
</dbReference>
<gene>
    <name evidence="6" type="ORF">GCM10007852_29980</name>
</gene>
<evidence type="ECO:0000313" key="7">
    <source>
        <dbReference type="Proteomes" id="UP001156601"/>
    </source>
</evidence>
<evidence type="ECO:0000259" key="5">
    <source>
        <dbReference type="PROSITE" id="PS50110"/>
    </source>
</evidence>
<dbReference type="PANTHER" id="PTHR45566">
    <property type="entry name" value="HTH-TYPE TRANSCRIPTIONAL REGULATOR YHJB-RELATED"/>
    <property type="match status" value="1"/>
</dbReference>
<comment type="caution">
    <text evidence="3">Lacks conserved residue(s) required for the propagation of feature annotation.</text>
</comment>
<dbReference type="PROSITE" id="PS00622">
    <property type="entry name" value="HTH_LUXR_1"/>
    <property type="match status" value="1"/>
</dbReference>
<dbReference type="InterPro" id="IPR000792">
    <property type="entry name" value="Tscrpt_reg_LuxR_C"/>
</dbReference>
<dbReference type="EMBL" id="BSOT01000007">
    <property type="protein sequence ID" value="GLR72090.1"/>
    <property type="molecule type" value="Genomic_DNA"/>
</dbReference>
<dbReference type="Pfam" id="PF00196">
    <property type="entry name" value="GerE"/>
    <property type="match status" value="1"/>
</dbReference>
<dbReference type="SUPFAM" id="SSF46894">
    <property type="entry name" value="C-terminal effector domain of the bipartite response regulators"/>
    <property type="match status" value="1"/>
</dbReference>
<dbReference type="SMART" id="SM00421">
    <property type="entry name" value="HTH_LUXR"/>
    <property type="match status" value="1"/>
</dbReference>
<dbReference type="CDD" id="cd17535">
    <property type="entry name" value="REC_NarL-like"/>
    <property type="match status" value="1"/>
</dbReference>
<keyword evidence="7" id="KW-1185">Reference proteome</keyword>
<dbReference type="AlphaFoldDB" id="A0AA37T1I7"/>
<dbReference type="PROSITE" id="PS50043">
    <property type="entry name" value="HTH_LUXR_2"/>
    <property type="match status" value="1"/>
</dbReference>
<proteinExistence type="predicted"/>
<evidence type="ECO:0000256" key="1">
    <source>
        <dbReference type="ARBA" id="ARBA00022553"/>
    </source>
</evidence>
<reference evidence="6" key="1">
    <citation type="journal article" date="2014" name="Int. J. Syst. Evol. Microbiol.">
        <title>Complete genome sequence of Corynebacterium casei LMG S-19264T (=DSM 44701T), isolated from a smear-ripened cheese.</title>
        <authorList>
            <consortium name="US DOE Joint Genome Institute (JGI-PGF)"/>
            <person name="Walter F."/>
            <person name="Albersmeier A."/>
            <person name="Kalinowski J."/>
            <person name="Ruckert C."/>
        </authorList>
    </citation>
    <scope>NUCLEOTIDE SEQUENCE</scope>
    <source>
        <strain evidence="6">NBRC 110023</strain>
    </source>
</reference>
<name>A0AA37T1I7_9ALTE</name>
<reference evidence="6" key="2">
    <citation type="submission" date="2023-01" db="EMBL/GenBank/DDBJ databases">
        <title>Draft genome sequence of Agaribacter marinus strain NBRC 110023.</title>
        <authorList>
            <person name="Sun Q."/>
            <person name="Mori K."/>
        </authorList>
    </citation>
    <scope>NUCLEOTIDE SEQUENCE</scope>
    <source>
        <strain evidence="6">NBRC 110023</strain>
    </source>
</reference>
<dbReference type="GO" id="GO:0003677">
    <property type="term" value="F:DNA binding"/>
    <property type="evidence" value="ECO:0007669"/>
    <property type="project" value="UniProtKB-KW"/>
</dbReference>
<organism evidence="6 7">
    <name type="scientific">Agaribacter marinus</name>
    <dbReference type="NCBI Taxonomy" id="1431249"/>
    <lineage>
        <taxon>Bacteria</taxon>
        <taxon>Pseudomonadati</taxon>
        <taxon>Pseudomonadota</taxon>
        <taxon>Gammaproteobacteria</taxon>
        <taxon>Alteromonadales</taxon>
        <taxon>Alteromonadaceae</taxon>
        <taxon>Agaribacter</taxon>
    </lineage>
</organism>
<dbReference type="PROSITE" id="PS50110">
    <property type="entry name" value="RESPONSE_REGULATORY"/>
    <property type="match status" value="1"/>
</dbReference>
<evidence type="ECO:0000256" key="3">
    <source>
        <dbReference type="PROSITE-ProRule" id="PRU00169"/>
    </source>
</evidence>
<dbReference type="InterPro" id="IPR001789">
    <property type="entry name" value="Sig_transdc_resp-reg_receiver"/>
</dbReference>
<dbReference type="Proteomes" id="UP001156601">
    <property type="component" value="Unassembled WGS sequence"/>
</dbReference>
<dbReference type="InterPro" id="IPR051015">
    <property type="entry name" value="EvgA-like"/>
</dbReference>